<evidence type="ECO:0000256" key="5">
    <source>
        <dbReference type="SAM" id="MobiDB-lite"/>
    </source>
</evidence>
<dbReference type="PANTHER" id="PTHR14150">
    <property type="entry name" value="U3 SMALL NUCLEOLAR RNA-ASSOCIATED PROTEIN 14"/>
    <property type="match status" value="1"/>
</dbReference>
<accession>A0ABR1AV96</accession>
<dbReference type="PANTHER" id="PTHR14150:SF12">
    <property type="entry name" value="U3 SMALL NUCLEOLAR RNA-ASSOCIATED PROTEIN 14 HOMOLOG A"/>
    <property type="match status" value="1"/>
</dbReference>
<evidence type="ECO:0000256" key="1">
    <source>
        <dbReference type="ARBA" id="ARBA00004604"/>
    </source>
</evidence>
<feature type="compositionally biased region" description="Polar residues" evidence="5">
    <location>
        <begin position="420"/>
        <end position="429"/>
    </location>
</feature>
<evidence type="ECO:0000313" key="6">
    <source>
        <dbReference type="EMBL" id="KAK6627852.1"/>
    </source>
</evidence>
<evidence type="ECO:0000313" key="7">
    <source>
        <dbReference type="Proteomes" id="UP001359485"/>
    </source>
</evidence>
<dbReference type="Pfam" id="PF04615">
    <property type="entry name" value="Utp14"/>
    <property type="match status" value="1"/>
</dbReference>
<name>A0ABR1AV96_POLSC</name>
<feature type="region of interest" description="Disordered" evidence="5">
    <location>
        <begin position="411"/>
        <end position="470"/>
    </location>
</feature>
<comment type="subcellular location">
    <subcellularLocation>
        <location evidence="1">Nucleus</location>
        <location evidence="1">Nucleolus</location>
    </subcellularLocation>
</comment>
<keyword evidence="4" id="KW-0539">Nucleus</keyword>
<protein>
    <recommendedName>
        <fullName evidence="8">U3 small nucleolar RNA-associated protein 14 homolog A</fullName>
    </recommendedName>
</protein>
<dbReference type="EMBL" id="JAWJWF010000045">
    <property type="protein sequence ID" value="KAK6627852.1"/>
    <property type="molecule type" value="Genomic_DNA"/>
</dbReference>
<evidence type="ECO:0000256" key="3">
    <source>
        <dbReference type="ARBA" id="ARBA00022553"/>
    </source>
</evidence>
<feature type="region of interest" description="Disordered" evidence="5">
    <location>
        <begin position="546"/>
        <end position="579"/>
    </location>
</feature>
<feature type="region of interest" description="Disordered" evidence="5">
    <location>
        <begin position="311"/>
        <end position="346"/>
    </location>
</feature>
<organism evidence="6 7">
    <name type="scientific">Polyplax serrata</name>
    <name type="common">Common mouse louse</name>
    <dbReference type="NCBI Taxonomy" id="468196"/>
    <lineage>
        <taxon>Eukaryota</taxon>
        <taxon>Metazoa</taxon>
        <taxon>Ecdysozoa</taxon>
        <taxon>Arthropoda</taxon>
        <taxon>Hexapoda</taxon>
        <taxon>Insecta</taxon>
        <taxon>Pterygota</taxon>
        <taxon>Neoptera</taxon>
        <taxon>Paraneoptera</taxon>
        <taxon>Psocodea</taxon>
        <taxon>Troctomorpha</taxon>
        <taxon>Phthiraptera</taxon>
        <taxon>Anoplura</taxon>
        <taxon>Polyplacidae</taxon>
        <taxon>Polyplax</taxon>
    </lineage>
</organism>
<feature type="compositionally biased region" description="Polar residues" evidence="5">
    <location>
        <begin position="567"/>
        <end position="576"/>
    </location>
</feature>
<feature type="compositionally biased region" description="Basic and acidic residues" evidence="5">
    <location>
        <begin position="547"/>
        <end position="565"/>
    </location>
</feature>
<dbReference type="InterPro" id="IPR006709">
    <property type="entry name" value="SSU_processome_Utp14"/>
</dbReference>
<proteinExistence type="inferred from homology"/>
<keyword evidence="3" id="KW-0597">Phosphoprotein</keyword>
<reference evidence="6 7" key="1">
    <citation type="submission" date="2023-09" db="EMBL/GenBank/DDBJ databases">
        <title>Genomes of two closely related lineages of the louse Polyplax serrata with different host specificities.</title>
        <authorList>
            <person name="Martinu J."/>
            <person name="Tarabai H."/>
            <person name="Stefka J."/>
            <person name="Hypsa V."/>
        </authorList>
    </citation>
    <scope>NUCLEOTIDE SEQUENCE [LARGE SCALE GENOMIC DNA]</scope>
    <source>
        <strain evidence="6">98ZLc_SE</strain>
    </source>
</reference>
<keyword evidence="7" id="KW-1185">Reference proteome</keyword>
<sequence length="816" mass="93172">MSDLEEDSFVDTDSSEDEEQYSKFLSSVAQLDSTQRVKPALRKEISTEVSEYNLQKGTSDTGVVNVKELANILKKTAKHASITNKLIKVTEKSKTLPKPLEKHAEDKLKRMVGFEGVQKQLKRWNAVVEKNNLKDHLVFPLANTSMKLETSNSFHKQFKNPTPLEEEITKFFKEDKPLKNNDEEDDFPLTLEEMLEKRKEMARLRAKLSYREAKAQRQNKIKSKKYHRIMKQEKLRQQLKDFEMLQKTDPTKALEKLAELDKNRALERASLRHRNTGQWAKNMTVKAKYDIESRKILAEQLKMSREIAKKVHLQDSSDDEETPGQNQKSDISKTKSMITQNDNPWSLDVSKEVQEFVADYKKYWNEKNNELNKDHTTNNSNKSANINCNEHKTSATTESFNWLEGEQELVANSDDKGNTGKKNSINKMDNNLNDSNSTNNSNNKKEDSTKKKSRRKKKLNSSSDTNGNLVKNTEELKQKVCGLLTVRPTSGLWVVTNVIDAQENETSNKSENRKRKGDNIDNLFSDLEGQLMKKAEKKVQAINKQLKRSEKTTKKLKVKEDKEPKLSSSLRGNFNQRPDEDVGLIEGDADEVNEAQKNVPVGAINGDQSKPPAIDPTNFIQVKPKNLGMDIPEYINTGDDAIDDEEFKSGQQKIIEEAFGDDDVIAEFEEAKNKEGNETELKISTALPGWGEWGGTGLVLSKRKRKRFTTVKLPPRKDKNKADIIINEDENPNVRNHLVKAVPYPFKTAEAFEASMRAPIGREWIPETAHHKLIQKPIETKLGAIIEPMGEEEIINDLKKAYRTPFKGKKKMNKTS</sequence>
<comment type="caution">
    <text evidence="6">The sequence shown here is derived from an EMBL/GenBank/DDBJ whole genome shotgun (WGS) entry which is preliminary data.</text>
</comment>
<feature type="compositionally biased region" description="Polar residues" evidence="5">
    <location>
        <begin position="323"/>
        <end position="344"/>
    </location>
</feature>
<gene>
    <name evidence="6" type="ORF">RUM44_010331</name>
</gene>
<comment type="similarity">
    <text evidence="2">Belongs to the UTP14 family.</text>
</comment>
<feature type="compositionally biased region" description="Acidic residues" evidence="5">
    <location>
        <begin position="1"/>
        <end position="19"/>
    </location>
</feature>
<feature type="compositionally biased region" description="Low complexity" evidence="5">
    <location>
        <begin position="430"/>
        <end position="442"/>
    </location>
</feature>
<evidence type="ECO:0008006" key="8">
    <source>
        <dbReference type="Google" id="ProtNLM"/>
    </source>
</evidence>
<evidence type="ECO:0000256" key="2">
    <source>
        <dbReference type="ARBA" id="ARBA00007774"/>
    </source>
</evidence>
<dbReference type="Proteomes" id="UP001359485">
    <property type="component" value="Unassembled WGS sequence"/>
</dbReference>
<feature type="region of interest" description="Disordered" evidence="5">
    <location>
        <begin position="1"/>
        <end position="20"/>
    </location>
</feature>
<evidence type="ECO:0000256" key="4">
    <source>
        <dbReference type="ARBA" id="ARBA00023242"/>
    </source>
</evidence>